<reference evidence="2" key="1">
    <citation type="submission" date="2017-06" db="EMBL/GenBank/DDBJ databases">
        <authorList>
            <person name="Varghese N."/>
            <person name="Submissions S."/>
        </authorList>
    </citation>
    <scope>NUCLEOTIDE SEQUENCE [LARGE SCALE GENOMIC DNA]</scope>
    <source>
        <strain evidence="2">JCM 23211</strain>
    </source>
</reference>
<name>A0A239F1T9_9NOCA</name>
<evidence type="ECO:0000313" key="2">
    <source>
        <dbReference type="Proteomes" id="UP000198327"/>
    </source>
</evidence>
<dbReference type="Proteomes" id="UP000198327">
    <property type="component" value="Unassembled WGS sequence"/>
</dbReference>
<protein>
    <submittedName>
        <fullName evidence="1">Uncharacterized protein</fullName>
    </submittedName>
</protein>
<keyword evidence="2" id="KW-1185">Reference proteome</keyword>
<dbReference type="EMBL" id="FZOW01000003">
    <property type="protein sequence ID" value="SNS50681.1"/>
    <property type="molecule type" value="Genomic_DNA"/>
</dbReference>
<sequence>MDILTIIGTGIVAFIGSSAATALVQSSISKRERETRRKQDRIANWQRGIEGLRDFNINDEHEPYEGPDAERHELVWKDALDLETKAWYLDYQYEALEDVRNLVENSPSVWKNNDRARDLVKAIMPDIARIREEWKV</sequence>
<proteinExistence type="predicted"/>
<dbReference type="AlphaFoldDB" id="A0A239F1T9"/>
<gene>
    <name evidence="1" type="ORF">SAMN05421642_10355</name>
</gene>
<organism evidence="1 2">
    <name type="scientific">Rhodococcoides kyotonense</name>
    <dbReference type="NCBI Taxonomy" id="398843"/>
    <lineage>
        <taxon>Bacteria</taxon>
        <taxon>Bacillati</taxon>
        <taxon>Actinomycetota</taxon>
        <taxon>Actinomycetes</taxon>
        <taxon>Mycobacteriales</taxon>
        <taxon>Nocardiaceae</taxon>
        <taxon>Rhodococcoides</taxon>
    </lineage>
</organism>
<evidence type="ECO:0000313" key="1">
    <source>
        <dbReference type="EMBL" id="SNS50681.1"/>
    </source>
</evidence>
<accession>A0A239F1T9</accession>